<accession>A0ABT0N2M8</accession>
<dbReference type="Proteomes" id="UP001202831">
    <property type="component" value="Unassembled WGS sequence"/>
</dbReference>
<organism evidence="1 2">
    <name type="scientific">Shewanella corallii</name>
    <dbReference type="NCBI Taxonomy" id="560080"/>
    <lineage>
        <taxon>Bacteria</taxon>
        <taxon>Pseudomonadati</taxon>
        <taxon>Pseudomonadota</taxon>
        <taxon>Gammaproteobacteria</taxon>
        <taxon>Alteromonadales</taxon>
        <taxon>Shewanellaceae</taxon>
        <taxon>Shewanella</taxon>
    </lineage>
</organism>
<reference evidence="1 2" key="1">
    <citation type="submission" date="2022-01" db="EMBL/GenBank/DDBJ databases">
        <title>Whole genome-based taxonomy of the Shewanellaceae.</title>
        <authorList>
            <person name="Martin-Rodriguez A.J."/>
        </authorList>
    </citation>
    <scope>NUCLEOTIDE SEQUENCE [LARGE SCALE GENOMIC DNA]</scope>
    <source>
        <strain evidence="1 2">DSM 21332</strain>
    </source>
</reference>
<proteinExistence type="predicted"/>
<dbReference type="RefSeq" id="WP_249247523.1">
    <property type="nucleotide sequence ID" value="NZ_JAKIKT010000001.1"/>
</dbReference>
<evidence type="ECO:0000313" key="1">
    <source>
        <dbReference type="EMBL" id="MCL2912702.1"/>
    </source>
</evidence>
<evidence type="ECO:0008006" key="3">
    <source>
        <dbReference type="Google" id="ProtNLM"/>
    </source>
</evidence>
<gene>
    <name evidence="1" type="ORF">L2725_02715</name>
</gene>
<dbReference type="EMBL" id="JAKIKT010000001">
    <property type="protein sequence ID" value="MCL2912702.1"/>
    <property type="molecule type" value="Genomic_DNA"/>
</dbReference>
<evidence type="ECO:0000313" key="2">
    <source>
        <dbReference type="Proteomes" id="UP001202831"/>
    </source>
</evidence>
<name>A0ABT0N2M8_9GAMM</name>
<comment type="caution">
    <text evidence="1">The sequence shown here is derived from an EMBL/GenBank/DDBJ whole genome shotgun (WGS) entry which is preliminary data.</text>
</comment>
<protein>
    <recommendedName>
        <fullName evidence="3">DUF3352 domain-containing protein</fullName>
    </recommendedName>
</protein>
<sequence>MKNLLIVLVIALAGGTLYYMAQQSGKQGYEPNGALEYVPADTAVFSGQLHPFPLRDYLVATANNYQNPSSIPLDMLETPQERFFYALFEQYASQLKQPDEFIKSFGLDNRVEGYFYTLGLIPVMKLQIKEPAAFYGQLDAAEQSSGWSHTVRKVGELNVRAYELDDESGDIQLLVSDHQGWLTMTLAFSGQDPVTLEQSLGLKAVENNLTQTTLLKDIVKRHGFLSESVSYINHQTIVAALTKGEGLMGQQLTKLAELSDASELQEIRTAECQQEMAGIAANWPMTVAGLTHMSVDERHADMDVRTVIESNNSKVMSALQSLRGFIAPAASRMGDSVFSVGLGLDSDNLAASLNQVWQEMMTPQMQCLPLAAMQSELSQANPAMLGMFSGMAQGAKGVSVVVSGFELDEYGEPKSVDAMVSLAVEDPQTLYAMSASFLPQLAGVQLPADGSPIDVTDMLGLPPIGNVMLAAKGKHLVLYTGSRSTELANELGVVDSIKPNGIMVMTADYKKVFTPLFDVMEAMGEEIPPEIEGMKDANMKVLFDFDVTDKGLVFDTRMAAEAE</sequence>
<keyword evidence="2" id="KW-1185">Reference proteome</keyword>